<protein>
    <submittedName>
        <fullName evidence="2">SMI1 / KNR4 family (SUKH-1)</fullName>
    </submittedName>
</protein>
<feature type="domain" description="Knr4/Smi1-like" evidence="1">
    <location>
        <begin position="33"/>
        <end position="185"/>
    </location>
</feature>
<proteinExistence type="predicted"/>
<dbReference type="OrthoDB" id="6933666at2"/>
<evidence type="ECO:0000313" key="3">
    <source>
        <dbReference type="Proteomes" id="UP000198517"/>
    </source>
</evidence>
<evidence type="ECO:0000259" key="1">
    <source>
        <dbReference type="Pfam" id="PF09346"/>
    </source>
</evidence>
<dbReference type="EMBL" id="FNAS01000001">
    <property type="protein sequence ID" value="SDD92910.1"/>
    <property type="molecule type" value="Genomic_DNA"/>
</dbReference>
<dbReference type="RefSeq" id="WP_092735681.1">
    <property type="nucleotide sequence ID" value="NZ_FNAS01000001.1"/>
</dbReference>
<dbReference type="Pfam" id="PF09346">
    <property type="entry name" value="SMI1_KNR4"/>
    <property type="match status" value="1"/>
</dbReference>
<reference evidence="2 3" key="1">
    <citation type="submission" date="2016-10" db="EMBL/GenBank/DDBJ databases">
        <authorList>
            <person name="de Groot N.N."/>
        </authorList>
    </citation>
    <scope>NUCLEOTIDE SEQUENCE [LARGE SCALE GENOMIC DNA]</scope>
    <source>
        <strain evidence="2 3">DSM 24015</strain>
    </source>
</reference>
<keyword evidence="3" id="KW-1185">Reference proteome</keyword>
<dbReference type="SUPFAM" id="SSF160631">
    <property type="entry name" value="SMI1/KNR4-like"/>
    <property type="match status" value="1"/>
</dbReference>
<dbReference type="InterPro" id="IPR018958">
    <property type="entry name" value="Knr4/Smi1-like_dom"/>
</dbReference>
<organism evidence="2 3">
    <name type="scientific">Riemerella columbipharyngis</name>
    <dbReference type="NCBI Taxonomy" id="1071918"/>
    <lineage>
        <taxon>Bacteria</taxon>
        <taxon>Pseudomonadati</taxon>
        <taxon>Bacteroidota</taxon>
        <taxon>Flavobacteriia</taxon>
        <taxon>Flavobacteriales</taxon>
        <taxon>Weeksellaceae</taxon>
        <taxon>Riemerella</taxon>
    </lineage>
</organism>
<dbReference type="InterPro" id="IPR037883">
    <property type="entry name" value="Knr4/Smi1-like_sf"/>
</dbReference>
<name>A0A1G6YRG1_9FLAO</name>
<dbReference type="AlphaFoldDB" id="A0A1G6YRG1"/>
<sequence>MNTAEKYIQGLKSAYLRNNGKEAWSHFEKIVYGARKEDLDKFKKIYPKIPNTLLQLLECVDGTYWREYMGEELTLFFLGSDIKGDPYYLLSSEQIIENQEIAKKYYSDFIERKYDEAEIDEKITDNADSIRWLHFSDCMNNGGTSQLFIDFCPSERGKVGQIIRFLHDPDEFKVIADSFDEYLEKIIERRYNFISKDIMEF</sequence>
<evidence type="ECO:0000313" key="2">
    <source>
        <dbReference type="EMBL" id="SDD92910.1"/>
    </source>
</evidence>
<dbReference type="Proteomes" id="UP000198517">
    <property type="component" value="Unassembled WGS sequence"/>
</dbReference>
<gene>
    <name evidence="2" type="ORF">SAMN05421544_101243</name>
</gene>
<accession>A0A1G6YRG1</accession>